<dbReference type="Pfam" id="PF13532">
    <property type="entry name" value="2OG-FeII_Oxy_2"/>
    <property type="match status" value="2"/>
</dbReference>
<accession>A0A388KGL7</accession>
<dbReference type="Gene3D" id="2.60.120.590">
    <property type="entry name" value="Alpha-ketoglutarate-dependent dioxygenase AlkB-like"/>
    <property type="match status" value="2"/>
</dbReference>
<dbReference type="PROSITE" id="PS51471">
    <property type="entry name" value="FE2OG_OXY"/>
    <property type="match status" value="1"/>
</dbReference>
<dbReference type="InterPro" id="IPR027450">
    <property type="entry name" value="AlkB-like"/>
</dbReference>
<evidence type="ECO:0000256" key="1">
    <source>
        <dbReference type="ARBA" id="ARBA00007879"/>
    </source>
</evidence>
<dbReference type="GO" id="GO:0008198">
    <property type="term" value="F:ferrous iron binding"/>
    <property type="evidence" value="ECO:0007669"/>
    <property type="project" value="TreeGrafter"/>
</dbReference>
<evidence type="ECO:0000256" key="3">
    <source>
        <dbReference type="SAM" id="MobiDB-lite"/>
    </source>
</evidence>
<feature type="binding site" evidence="2">
    <location>
        <position position="141"/>
    </location>
    <ligand>
        <name>2-oxoglutarate</name>
        <dbReference type="ChEBI" id="CHEBI:16810"/>
    </ligand>
</feature>
<feature type="binding site" evidence="2">
    <location>
        <position position="156"/>
    </location>
    <ligand>
        <name>substrate</name>
    </ligand>
</feature>
<evidence type="ECO:0000313" key="6">
    <source>
        <dbReference type="Proteomes" id="UP000265515"/>
    </source>
</evidence>
<feature type="binding site" evidence="2">
    <location>
        <position position="143"/>
    </location>
    <ligand>
        <name>2-oxoglutarate</name>
        <dbReference type="ChEBI" id="CHEBI:16810"/>
    </ligand>
</feature>
<dbReference type="GO" id="GO:0006307">
    <property type="term" value="P:DNA alkylation repair"/>
    <property type="evidence" value="ECO:0007669"/>
    <property type="project" value="TreeGrafter"/>
</dbReference>
<feature type="compositionally biased region" description="Basic and acidic residues" evidence="3">
    <location>
        <begin position="12"/>
        <end position="22"/>
    </location>
</feature>
<dbReference type="OrthoDB" id="545910at2759"/>
<feature type="binding site" evidence="2">
    <location>
        <position position="500"/>
    </location>
    <ligand>
        <name>2-oxoglutarate</name>
        <dbReference type="ChEBI" id="CHEBI:16810"/>
    </ligand>
</feature>
<organism evidence="5 6">
    <name type="scientific">Chara braunii</name>
    <name type="common">Braun's stonewort</name>
    <dbReference type="NCBI Taxonomy" id="69332"/>
    <lineage>
        <taxon>Eukaryota</taxon>
        <taxon>Viridiplantae</taxon>
        <taxon>Streptophyta</taxon>
        <taxon>Charophyceae</taxon>
        <taxon>Charales</taxon>
        <taxon>Characeae</taxon>
        <taxon>Chara</taxon>
    </lineage>
</organism>
<feature type="binding site" evidence="2">
    <location>
        <begin position="79"/>
        <end position="81"/>
    </location>
    <ligand>
        <name>substrate</name>
    </ligand>
</feature>
<name>A0A388KGL7_CHABU</name>
<keyword evidence="6" id="KW-1185">Reference proteome</keyword>
<sequence>MVQGVVKKTKKTKSEAKVKGSKPDQPIRILNDEGNIHLQISKGCGIEYYPQRFPKALADRWMKALDAGIPWVRPEISVFGRKTLQPRETCYIADSDVRGYKYSGYQPRVHSWEEFPVAREILDKLHQALPEWMRFNSVLINRYVNGKDSVAWHSDDEPVYGDQPTIASVTLGASREFLLRRKKTAKKESVSGQNVSVSGQNVSVCGRKGEEGEECRIAKEKGVNFWEQSVKKQAPWTPSSAPDRIAVSVCGQNVSVSGQNVSVCGQNVSVSGQNVSVSGQNVSVSGQNVSVSGGKVEGEECRIAKEKGVNFWEQSVKQAPWTPSNAADRITVSVCGQNVEERGEEYRAAAKRRRNGQADDALKKNASSSPEENRADETPAAAAAASGVTERAWRSSRSTRTLLDLWGVRGKRASEGKDRGGGKVLGEEVSGSRRMKEEEEEEEEGLEAEEEGSSSPTTKYSFTLQHGSLLVMKGYTQRDWEHSVPRRAGIHTTRINLTFRLVIER</sequence>
<dbReference type="InterPro" id="IPR032852">
    <property type="entry name" value="ALKBH2"/>
</dbReference>
<feature type="binding site" evidence="2">
    <location>
        <begin position="100"/>
        <end position="102"/>
    </location>
    <ligand>
        <name>substrate</name>
    </ligand>
</feature>
<feature type="domain" description="Fe2OG dioxygenase" evidence="4">
    <location>
        <begin position="134"/>
        <end position="503"/>
    </location>
</feature>
<feature type="binding site" evidence="2">
    <location>
        <position position="482"/>
    </location>
    <ligand>
        <name>2-oxoglutarate</name>
        <dbReference type="ChEBI" id="CHEBI:16810"/>
    </ligand>
</feature>
<feature type="region of interest" description="Disordered" evidence="3">
    <location>
        <begin position="412"/>
        <end position="460"/>
    </location>
</feature>
<dbReference type="GO" id="GO:0051747">
    <property type="term" value="F:cytosine C-5 DNA demethylase activity"/>
    <property type="evidence" value="ECO:0007669"/>
    <property type="project" value="TreeGrafter"/>
</dbReference>
<dbReference type="InterPro" id="IPR005123">
    <property type="entry name" value="Oxoglu/Fe-dep_dioxygenase_dom"/>
</dbReference>
<dbReference type="InterPro" id="IPR037151">
    <property type="entry name" value="AlkB-like_sf"/>
</dbReference>
<feature type="binding site" evidence="2">
    <location>
        <position position="498"/>
    </location>
    <ligand>
        <name>2-oxoglutarate</name>
        <dbReference type="ChEBI" id="CHEBI:16810"/>
    </ligand>
</feature>
<dbReference type="SUPFAM" id="SSF51197">
    <property type="entry name" value="Clavaminate synthase-like"/>
    <property type="match status" value="2"/>
</dbReference>
<feature type="compositionally biased region" description="Acidic residues" evidence="3">
    <location>
        <begin position="438"/>
        <end position="452"/>
    </location>
</feature>
<feature type="binding site" evidence="2">
    <location>
        <position position="494"/>
    </location>
    <ligand>
        <name>2-oxoglutarate</name>
        <dbReference type="ChEBI" id="CHEBI:16810"/>
    </ligand>
</feature>
<comment type="caution">
    <text evidence="5">The sequence shown here is derived from an EMBL/GenBank/DDBJ whole genome shotgun (WGS) entry which is preliminary data.</text>
</comment>
<dbReference type="PANTHER" id="PTHR31573:SF1">
    <property type="entry name" value="DNA OXIDATIVE DEMETHYLASE ALKBH2"/>
    <property type="match status" value="1"/>
</dbReference>
<dbReference type="Proteomes" id="UP000265515">
    <property type="component" value="Unassembled WGS sequence"/>
</dbReference>
<dbReference type="STRING" id="69332.A0A388KGL7"/>
<dbReference type="AlphaFoldDB" id="A0A388KGL7"/>
<evidence type="ECO:0000256" key="2">
    <source>
        <dbReference type="PIRSR" id="PIRSR632852-1"/>
    </source>
</evidence>
<comment type="similarity">
    <text evidence="1">Belongs to the alkB family.</text>
</comment>
<proteinExistence type="inferred from homology"/>
<dbReference type="PANTHER" id="PTHR31573">
    <property type="entry name" value="ALPHA-KETOGLUTARATE-DEPENDENT DIOXYGENASE ALKB HOMOLOG 2"/>
    <property type="match status" value="1"/>
</dbReference>
<feature type="compositionally biased region" description="Basic and acidic residues" evidence="3">
    <location>
        <begin position="412"/>
        <end position="421"/>
    </location>
</feature>
<gene>
    <name evidence="5" type="ORF">CBR_g3891</name>
</gene>
<dbReference type="EMBL" id="BFEA01000111">
    <property type="protein sequence ID" value="GBG69192.1"/>
    <property type="molecule type" value="Genomic_DNA"/>
</dbReference>
<evidence type="ECO:0000259" key="4">
    <source>
        <dbReference type="PROSITE" id="PS51471"/>
    </source>
</evidence>
<evidence type="ECO:0000313" key="5">
    <source>
        <dbReference type="EMBL" id="GBG69192.1"/>
    </source>
</evidence>
<dbReference type="Gramene" id="GBG69192">
    <property type="protein sequence ID" value="GBG69192"/>
    <property type="gene ID" value="CBR_g3891"/>
</dbReference>
<reference evidence="5 6" key="1">
    <citation type="journal article" date="2018" name="Cell">
        <title>The Chara Genome: Secondary Complexity and Implications for Plant Terrestrialization.</title>
        <authorList>
            <person name="Nishiyama T."/>
            <person name="Sakayama H."/>
            <person name="Vries J.D."/>
            <person name="Buschmann H."/>
            <person name="Saint-Marcoux D."/>
            <person name="Ullrich K.K."/>
            <person name="Haas F.B."/>
            <person name="Vanderstraeten L."/>
            <person name="Becker D."/>
            <person name="Lang D."/>
            <person name="Vosolsobe S."/>
            <person name="Rombauts S."/>
            <person name="Wilhelmsson P.K.I."/>
            <person name="Janitza P."/>
            <person name="Kern R."/>
            <person name="Heyl A."/>
            <person name="Rumpler F."/>
            <person name="Villalobos L.I.A.C."/>
            <person name="Clay J.M."/>
            <person name="Skokan R."/>
            <person name="Toyoda A."/>
            <person name="Suzuki Y."/>
            <person name="Kagoshima H."/>
            <person name="Schijlen E."/>
            <person name="Tajeshwar N."/>
            <person name="Catarino B."/>
            <person name="Hetherington A.J."/>
            <person name="Saltykova A."/>
            <person name="Bonnot C."/>
            <person name="Breuninger H."/>
            <person name="Symeonidi A."/>
            <person name="Radhakrishnan G.V."/>
            <person name="Van Nieuwerburgh F."/>
            <person name="Deforce D."/>
            <person name="Chang C."/>
            <person name="Karol K.G."/>
            <person name="Hedrich R."/>
            <person name="Ulvskov P."/>
            <person name="Glockner G."/>
            <person name="Delwiche C.F."/>
            <person name="Petrasek J."/>
            <person name="Van de Peer Y."/>
            <person name="Friml J."/>
            <person name="Beilby M."/>
            <person name="Dolan L."/>
            <person name="Kohara Y."/>
            <person name="Sugano S."/>
            <person name="Fujiyama A."/>
            <person name="Delaux P.-M."/>
            <person name="Quint M."/>
            <person name="TheiBen G."/>
            <person name="Hagemann M."/>
            <person name="Harholt J."/>
            <person name="Dunand C."/>
            <person name="Zachgo S."/>
            <person name="Langdale J."/>
            <person name="Maumus F."/>
            <person name="Straeten D.V.D."/>
            <person name="Gould S.B."/>
            <person name="Rensing S.A."/>
        </authorList>
    </citation>
    <scope>NUCLEOTIDE SEQUENCE [LARGE SCALE GENOMIC DNA]</scope>
    <source>
        <strain evidence="5 6">S276</strain>
    </source>
</reference>
<protein>
    <recommendedName>
        <fullName evidence="4">Fe2OG dioxygenase domain-containing protein</fullName>
    </recommendedName>
</protein>
<feature type="region of interest" description="Disordered" evidence="3">
    <location>
        <begin position="1"/>
        <end position="24"/>
    </location>
</feature>
<dbReference type="GO" id="GO:0035516">
    <property type="term" value="F:broad specificity oxidative DNA demethylase activity"/>
    <property type="evidence" value="ECO:0007669"/>
    <property type="project" value="TreeGrafter"/>
</dbReference>
<feature type="binding site" evidence="2">
    <location>
        <position position="153"/>
    </location>
    <ligand>
        <name>2-oxoglutarate</name>
        <dbReference type="ChEBI" id="CHEBI:16810"/>
    </ligand>
</feature>
<feature type="region of interest" description="Disordered" evidence="3">
    <location>
        <begin position="346"/>
        <end position="394"/>
    </location>
</feature>